<feature type="domain" description="GH64" evidence="1">
    <location>
        <begin position="37"/>
        <end position="417"/>
    </location>
</feature>
<sequence length="425" mass="45461">MATLQEVLQQQKEHGILMAPKEPPQETGSTVGVQATPQSMPFALRNNTTSSTVYAYITGLDVSNGSRVVLVQRDGKSLYYPASPAADLQPLQTDCAIPLGAPGSTTTVTVPRISGGRVWFVQDATLTFLLNRGIDSGGSAALVEPSIMNPADPNYQLNWSFCEFTLNEVELFANISYVDFVNHPIALVLESNSSATQRVEGMPADGLATVAQKLTDQNVKDGAGWDKLLIRQTGSSKLLRAVSPNTGMNLFSGLFATYYDGYVDQVWQKYSSTDLTVNTQFTWGVVKGRVANGLLAFGSVGSFGRPSSRDIFSSDSGAFAPPAGVNQEQLRNIAARLAAAFNRSTLLINANQPDGEHISTYYTNSVTNHYSRILHEVNIDKRGYAFPYDDVVPSGGGDQAGTVNDGNPKVLTIVLGGGNTSTAAE</sequence>
<protein>
    <recommendedName>
        <fullName evidence="1">GH64 domain-containing protein</fullName>
    </recommendedName>
</protein>
<dbReference type="InterPro" id="IPR037398">
    <property type="entry name" value="Glyco_hydro_64_fam"/>
</dbReference>
<dbReference type="PANTHER" id="PTHR38165:SF1">
    <property type="entry name" value="GLUCANASE B"/>
    <property type="match status" value="1"/>
</dbReference>
<dbReference type="PROSITE" id="PS52006">
    <property type="entry name" value="GH64"/>
    <property type="match status" value="1"/>
</dbReference>
<dbReference type="RefSeq" id="XP_030978600.1">
    <property type="nucleotide sequence ID" value="XM_031128958.1"/>
</dbReference>
<reference evidence="3" key="2">
    <citation type="submission" date="2019-10" db="EMBL/GenBank/DDBJ databases">
        <authorList>
            <consortium name="NCBI Genome Project"/>
        </authorList>
    </citation>
    <scope>NUCLEOTIDE SEQUENCE</scope>
    <source>
        <strain evidence="3">NI907</strain>
    </source>
</reference>
<evidence type="ECO:0000259" key="1">
    <source>
        <dbReference type="PROSITE" id="PS52006"/>
    </source>
</evidence>
<dbReference type="Gene3D" id="3.30.920.50">
    <property type="entry name" value="Beta-1,3-glucanase, C-terminal domain"/>
    <property type="match status" value="1"/>
</dbReference>
<evidence type="ECO:0000313" key="2">
    <source>
        <dbReference type="Proteomes" id="UP000515153"/>
    </source>
</evidence>
<dbReference type="PANTHER" id="PTHR38165">
    <property type="match status" value="1"/>
</dbReference>
<dbReference type="GeneID" id="41963866"/>
<keyword evidence="2" id="KW-1185">Reference proteome</keyword>
<dbReference type="CDD" id="cd09220">
    <property type="entry name" value="GH64-GluB-like"/>
    <property type="match status" value="1"/>
</dbReference>
<dbReference type="AlphaFoldDB" id="A0A6P8AUM7"/>
<dbReference type="Pfam" id="PF16483">
    <property type="entry name" value="Glyco_hydro_64"/>
    <property type="match status" value="1"/>
</dbReference>
<dbReference type="Gene3D" id="2.60.110.10">
    <property type="entry name" value="Thaumatin"/>
    <property type="match status" value="1"/>
</dbReference>
<dbReference type="InterPro" id="IPR042517">
    <property type="entry name" value="Glyco_hydro_64_N_2"/>
</dbReference>
<reference evidence="2 3" key="1">
    <citation type="journal article" date="2019" name="Mol. Biol. Evol.">
        <title>Blast fungal genomes show frequent chromosomal changes, gene gains and losses, and effector gene turnover.</title>
        <authorList>
            <person name="Gomez Luciano L.B."/>
            <person name="Jason Tsai I."/>
            <person name="Chuma I."/>
            <person name="Tosa Y."/>
            <person name="Chen Y.H."/>
            <person name="Li J.Y."/>
            <person name="Li M.Y."/>
            <person name="Jade Lu M.Y."/>
            <person name="Nakayashiki H."/>
            <person name="Li W.H."/>
        </authorList>
    </citation>
    <scope>NUCLEOTIDE SEQUENCE [LARGE SCALE GENOMIC DNA]</scope>
    <source>
        <strain evidence="2 3">NI907</strain>
    </source>
</reference>
<accession>A0A6P8AUM7</accession>
<dbReference type="KEGG" id="pgri:PgNI_08968"/>
<reference evidence="3" key="3">
    <citation type="submission" date="2025-08" db="UniProtKB">
        <authorList>
            <consortium name="RefSeq"/>
        </authorList>
    </citation>
    <scope>IDENTIFICATION</scope>
    <source>
        <strain evidence="3">NI907</strain>
    </source>
</reference>
<dbReference type="InterPro" id="IPR032477">
    <property type="entry name" value="Glyco_hydro_64"/>
</dbReference>
<gene>
    <name evidence="3" type="ORF">PgNI_08968</name>
</gene>
<dbReference type="Proteomes" id="UP000515153">
    <property type="component" value="Chromosome V"/>
</dbReference>
<dbReference type="InterPro" id="IPR037176">
    <property type="entry name" value="Osmotin/thaumatin-like_sf"/>
</dbReference>
<proteinExistence type="predicted"/>
<name>A0A6P8AUM7_PYRGI</name>
<organism evidence="2 3">
    <name type="scientific">Pyricularia grisea</name>
    <name type="common">Crabgrass-specific blast fungus</name>
    <name type="synonym">Magnaporthe grisea</name>
    <dbReference type="NCBI Taxonomy" id="148305"/>
    <lineage>
        <taxon>Eukaryota</taxon>
        <taxon>Fungi</taxon>
        <taxon>Dikarya</taxon>
        <taxon>Ascomycota</taxon>
        <taxon>Pezizomycotina</taxon>
        <taxon>Sordariomycetes</taxon>
        <taxon>Sordariomycetidae</taxon>
        <taxon>Magnaporthales</taxon>
        <taxon>Pyriculariaceae</taxon>
        <taxon>Pyricularia</taxon>
    </lineage>
</organism>
<evidence type="ECO:0000313" key="3">
    <source>
        <dbReference type="RefSeq" id="XP_030978600.1"/>
    </source>
</evidence>